<dbReference type="WBParaSite" id="JU765_v2.g6618.t1">
    <property type="protein sequence ID" value="JU765_v2.g6618.t1"/>
    <property type="gene ID" value="JU765_v2.g6618"/>
</dbReference>
<accession>A0AC34RHL3</accession>
<protein>
    <submittedName>
        <fullName evidence="2">Laminin G domain-containing protein</fullName>
    </submittedName>
</protein>
<evidence type="ECO:0000313" key="1">
    <source>
        <dbReference type="Proteomes" id="UP000887576"/>
    </source>
</evidence>
<reference evidence="2" key="1">
    <citation type="submission" date="2022-11" db="UniProtKB">
        <authorList>
            <consortium name="WormBaseParasite"/>
        </authorList>
    </citation>
    <scope>IDENTIFICATION</scope>
</reference>
<sequence>MIFVWLNTLSDTCYAPSGKVLEEAKKEGARYGASETSHSRLTFDRPYPDPKNFAISFSFRTETSDGIIWIWANYKNYTRYFLMYIEDGFLMIDIQGSQNKKQLQYKEKKFDDGQWHELKLTKENRELTVQVDDLLSEKITDAASPSVMRRRMYVGGVISKHKKIFKFPHDNFIGCIKNFIVDGNEKDLHAQTRDVILCKKTKDIAYLHKGGFMTFAPLKSFNGPATDNQNIDVSIKFRTNNATGTLLALLSSSGFESKTGVLVEIKNNDLIFKADHAANGVQLEHKLHLPEMCQSEWHRFHLTLTRSNIIMSIDEAHASFPITKLKKSTMDIFKSLPVYVGGLSANLAEKQDSESLNGCYHEIHFAGTITQISSAKRLHKVVADGCPLV</sequence>
<proteinExistence type="predicted"/>
<evidence type="ECO:0000313" key="2">
    <source>
        <dbReference type="WBParaSite" id="JU765_v2.g6618.t1"/>
    </source>
</evidence>
<organism evidence="1 2">
    <name type="scientific">Panagrolaimus sp. JU765</name>
    <dbReference type="NCBI Taxonomy" id="591449"/>
    <lineage>
        <taxon>Eukaryota</taxon>
        <taxon>Metazoa</taxon>
        <taxon>Ecdysozoa</taxon>
        <taxon>Nematoda</taxon>
        <taxon>Chromadorea</taxon>
        <taxon>Rhabditida</taxon>
        <taxon>Tylenchina</taxon>
        <taxon>Panagrolaimomorpha</taxon>
        <taxon>Panagrolaimoidea</taxon>
        <taxon>Panagrolaimidae</taxon>
        <taxon>Panagrolaimus</taxon>
    </lineage>
</organism>
<name>A0AC34RHL3_9BILA</name>
<dbReference type="Proteomes" id="UP000887576">
    <property type="component" value="Unplaced"/>
</dbReference>